<evidence type="ECO:0000313" key="3">
    <source>
        <dbReference type="EMBL" id="MEU1954920.1"/>
    </source>
</evidence>
<organism evidence="3 4">
    <name type="scientific">Nocardia rhamnosiphila</name>
    <dbReference type="NCBI Taxonomy" id="426716"/>
    <lineage>
        <taxon>Bacteria</taxon>
        <taxon>Bacillati</taxon>
        <taxon>Actinomycetota</taxon>
        <taxon>Actinomycetes</taxon>
        <taxon>Mycobacteriales</taxon>
        <taxon>Nocardiaceae</taxon>
        <taxon>Nocardia</taxon>
    </lineage>
</organism>
<feature type="transmembrane region" description="Helical" evidence="2">
    <location>
        <begin position="16"/>
        <end position="40"/>
    </location>
</feature>
<evidence type="ECO:0000313" key="4">
    <source>
        <dbReference type="Proteomes" id="UP001550628"/>
    </source>
</evidence>
<feature type="transmembrane region" description="Helical" evidence="2">
    <location>
        <begin position="216"/>
        <end position="238"/>
    </location>
</feature>
<gene>
    <name evidence="3" type="ORF">ABZ510_24015</name>
</gene>
<proteinExistence type="predicted"/>
<feature type="compositionally biased region" description="Basic and acidic residues" evidence="1">
    <location>
        <begin position="139"/>
        <end position="150"/>
    </location>
</feature>
<keyword evidence="2" id="KW-1133">Transmembrane helix</keyword>
<accession>A0ABV2WVK0</accession>
<feature type="region of interest" description="Disordered" evidence="1">
    <location>
        <begin position="139"/>
        <end position="159"/>
    </location>
</feature>
<evidence type="ECO:0000256" key="2">
    <source>
        <dbReference type="SAM" id="Phobius"/>
    </source>
</evidence>
<keyword evidence="2" id="KW-0812">Transmembrane</keyword>
<feature type="transmembrane region" description="Helical" evidence="2">
    <location>
        <begin position="60"/>
        <end position="85"/>
    </location>
</feature>
<dbReference type="Proteomes" id="UP001550628">
    <property type="component" value="Unassembled WGS sequence"/>
</dbReference>
<dbReference type="RefSeq" id="WP_356955812.1">
    <property type="nucleotide sequence ID" value="NZ_JBEYBD010000004.1"/>
</dbReference>
<protein>
    <recommendedName>
        <fullName evidence="5">Vegetative cell wall protein gp1</fullName>
    </recommendedName>
</protein>
<keyword evidence="2" id="KW-0472">Membrane</keyword>
<evidence type="ECO:0000256" key="1">
    <source>
        <dbReference type="SAM" id="MobiDB-lite"/>
    </source>
</evidence>
<name>A0ABV2WVK0_9NOCA</name>
<comment type="caution">
    <text evidence="3">The sequence shown here is derived from an EMBL/GenBank/DDBJ whole genome shotgun (WGS) entry which is preliminary data.</text>
</comment>
<keyword evidence="4" id="KW-1185">Reference proteome</keyword>
<evidence type="ECO:0008006" key="5">
    <source>
        <dbReference type="Google" id="ProtNLM"/>
    </source>
</evidence>
<dbReference type="EMBL" id="JBEYBF010000018">
    <property type="protein sequence ID" value="MEU1954920.1"/>
    <property type="molecule type" value="Genomic_DNA"/>
</dbReference>
<sequence length="309" mass="33633">MGGLWGELTKKLAEKWLSLLVLPGALYLAVAGAAFVLGHGHALDVGLLARTITSHAENPAFTAPGAGIMLLLAISAGAAAVGLVAQAAGTLTEHIALATEWAAWPWPARHPARWSVGRRKRRWDTAEAVYHRELRKTLAPDPADRPDSALRHRAARTRNRISVERPERPTWSGDRVHAAAVRLDRDHHLDLATVWPSVWLILPDPTRDQIGEARTALARATTLLAWSVLYSVLTVWWWPAALIGVVTAATARYRIRTATDAYATLLETASRLHAVSLATQLGIEHVGPLTPQLGRLLTRHLGSPRPSTD</sequence>
<reference evidence="3 4" key="1">
    <citation type="submission" date="2024-06" db="EMBL/GenBank/DDBJ databases">
        <title>The Natural Products Discovery Center: Release of the First 8490 Sequenced Strains for Exploring Actinobacteria Biosynthetic Diversity.</title>
        <authorList>
            <person name="Kalkreuter E."/>
            <person name="Kautsar S.A."/>
            <person name="Yang D."/>
            <person name="Bader C.D."/>
            <person name="Teijaro C.N."/>
            <person name="Fluegel L."/>
            <person name="Davis C.M."/>
            <person name="Simpson J.R."/>
            <person name="Lauterbach L."/>
            <person name="Steele A.D."/>
            <person name="Gui C."/>
            <person name="Meng S."/>
            <person name="Li G."/>
            <person name="Viehrig K."/>
            <person name="Ye F."/>
            <person name="Su P."/>
            <person name="Kiefer A.F."/>
            <person name="Nichols A."/>
            <person name="Cepeda A.J."/>
            <person name="Yan W."/>
            <person name="Fan B."/>
            <person name="Jiang Y."/>
            <person name="Adhikari A."/>
            <person name="Zheng C.-J."/>
            <person name="Schuster L."/>
            <person name="Cowan T.M."/>
            <person name="Smanski M.J."/>
            <person name="Chevrette M.G."/>
            <person name="De Carvalho L.P.S."/>
            <person name="Shen B."/>
        </authorList>
    </citation>
    <scope>NUCLEOTIDE SEQUENCE [LARGE SCALE GENOMIC DNA]</scope>
    <source>
        <strain evidence="3 4">NPDC019708</strain>
    </source>
</reference>